<proteinExistence type="predicted"/>
<accession>A0A0P1A9U2</accession>
<evidence type="ECO:0000256" key="1">
    <source>
        <dbReference type="SAM" id="MobiDB-lite"/>
    </source>
</evidence>
<evidence type="ECO:0000313" key="2">
    <source>
        <dbReference type="EMBL" id="CEG37000.1"/>
    </source>
</evidence>
<sequence length="229" mass="25053">MAKKKGDLILRANTGKGIKLKKGGMFKALKKQKKRTGVIGLDRSDPHSSKRKAKMAKRSASASDVYRNFDERMKAKKARRSGLIPKASAVATTNFVMAAPTFQLNLTSVQSAPAPREVDGFPGFISALEAPKDAPVVNSNKQVCNTQRMQSEYCGSNVFAVLDNDDEDQSSAQKMKLPLTPAYIRPATFTFATEKFPFSPQTLVQSSLKSSLYQSMQSSTVIPEIDPDL</sequence>
<name>A0A0P1A9U2_PLAHL</name>
<dbReference type="RefSeq" id="XP_024573369.1">
    <property type="nucleotide sequence ID" value="XM_024722277.1"/>
</dbReference>
<reference evidence="3" key="1">
    <citation type="submission" date="2014-09" db="EMBL/GenBank/DDBJ databases">
        <authorList>
            <person name="Sharma Rahul"/>
            <person name="Thines Marco"/>
        </authorList>
    </citation>
    <scope>NUCLEOTIDE SEQUENCE [LARGE SCALE GENOMIC DNA]</scope>
</reference>
<dbReference type="OMA" id="APAFMQP"/>
<dbReference type="AlphaFoldDB" id="A0A0P1A9U2"/>
<dbReference type="GeneID" id="36399521"/>
<feature type="region of interest" description="Disordered" evidence="1">
    <location>
        <begin position="35"/>
        <end position="61"/>
    </location>
</feature>
<evidence type="ECO:0000313" key="3">
    <source>
        <dbReference type="Proteomes" id="UP000054928"/>
    </source>
</evidence>
<protein>
    <submittedName>
        <fullName evidence="2">Uncharacterized protein</fullName>
    </submittedName>
</protein>
<dbReference type="EMBL" id="CCYD01000261">
    <property type="protein sequence ID" value="CEG37000.1"/>
    <property type="molecule type" value="Genomic_DNA"/>
</dbReference>
<organism evidence="2 3">
    <name type="scientific">Plasmopara halstedii</name>
    <name type="common">Downy mildew of sunflower</name>
    <dbReference type="NCBI Taxonomy" id="4781"/>
    <lineage>
        <taxon>Eukaryota</taxon>
        <taxon>Sar</taxon>
        <taxon>Stramenopiles</taxon>
        <taxon>Oomycota</taxon>
        <taxon>Peronosporomycetes</taxon>
        <taxon>Peronosporales</taxon>
        <taxon>Peronosporaceae</taxon>
        <taxon>Plasmopara</taxon>
    </lineage>
</organism>
<dbReference type="Proteomes" id="UP000054928">
    <property type="component" value="Unassembled WGS sequence"/>
</dbReference>
<keyword evidence="3" id="KW-1185">Reference proteome</keyword>
<dbReference type="STRING" id="4781.A0A0P1A9U2"/>
<dbReference type="OrthoDB" id="126086at2759"/>